<evidence type="ECO:0000313" key="4">
    <source>
        <dbReference type="Proteomes" id="UP001487740"/>
    </source>
</evidence>
<dbReference type="InterPro" id="IPR002909">
    <property type="entry name" value="IPT_dom"/>
</dbReference>
<gene>
    <name evidence="3" type="ORF">O3P69_014118</name>
</gene>
<dbReference type="PANTHER" id="PTHR46769:SF2">
    <property type="entry name" value="FIBROCYSTIN-L ISOFORM 2 PRECURSOR-RELATED"/>
    <property type="match status" value="1"/>
</dbReference>
<dbReference type="EMBL" id="JARAKH010002463">
    <property type="protein sequence ID" value="KAK8372329.1"/>
    <property type="molecule type" value="Genomic_DNA"/>
</dbReference>
<comment type="caution">
    <text evidence="3">The sequence shown here is derived from an EMBL/GenBank/DDBJ whole genome shotgun (WGS) entry which is preliminary data.</text>
</comment>
<sequence length="353" mass="37373">MYPPALKQKGILIEDVAVKKTTNCKTGMPLLELLQVEGPPASFDTQVTVTRSSQTATGPLAGTWDLGIQGQVVKDIPAGVDPKVLEGILESALGTDLTVQYSGSCKNYHYYIEWEEDPGRKELVEIHTDNLMFDGTLKTKIIRDSAGVLWHSPLETDFVTTHRDSPHVTVQVNGYFGACLGACAFTYDDATTPMLTGVSGTAGEGLQHTLTLSGMAITATQLTCTVALWGGLHSVALSMQPAGSALLPSPIIYMVPVTVVALSITEGSTGGQYPLTVTGTGFPDSDGWEAGSAIMTLGGKKCVVISGGPTEVTCTVPAGVSIKCVCVYLPSCIYLVMLYGKRVMLVLSHLHIF</sequence>
<keyword evidence="1" id="KW-0732">Signal</keyword>
<evidence type="ECO:0000313" key="3">
    <source>
        <dbReference type="EMBL" id="KAK8372329.1"/>
    </source>
</evidence>
<dbReference type="InterPro" id="IPR013783">
    <property type="entry name" value="Ig-like_fold"/>
</dbReference>
<protein>
    <recommendedName>
        <fullName evidence="2">IPT/TIG domain-containing protein</fullName>
    </recommendedName>
</protein>
<dbReference type="InterPro" id="IPR052387">
    <property type="entry name" value="Fibrocystin"/>
</dbReference>
<dbReference type="CDD" id="cd00603">
    <property type="entry name" value="IPT_PCSR"/>
    <property type="match status" value="1"/>
</dbReference>
<organism evidence="3 4">
    <name type="scientific">Scylla paramamosain</name>
    <name type="common">Mud crab</name>
    <dbReference type="NCBI Taxonomy" id="85552"/>
    <lineage>
        <taxon>Eukaryota</taxon>
        <taxon>Metazoa</taxon>
        <taxon>Ecdysozoa</taxon>
        <taxon>Arthropoda</taxon>
        <taxon>Crustacea</taxon>
        <taxon>Multicrustacea</taxon>
        <taxon>Malacostraca</taxon>
        <taxon>Eumalacostraca</taxon>
        <taxon>Eucarida</taxon>
        <taxon>Decapoda</taxon>
        <taxon>Pleocyemata</taxon>
        <taxon>Brachyura</taxon>
        <taxon>Eubrachyura</taxon>
        <taxon>Portunoidea</taxon>
        <taxon>Portunidae</taxon>
        <taxon>Portuninae</taxon>
        <taxon>Scylla</taxon>
    </lineage>
</organism>
<dbReference type="InterPro" id="IPR014756">
    <property type="entry name" value="Ig_E-set"/>
</dbReference>
<feature type="domain" description="IPT/TIG" evidence="2">
    <location>
        <begin position="259"/>
        <end position="320"/>
    </location>
</feature>
<dbReference type="Proteomes" id="UP001487740">
    <property type="component" value="Unassembled WGS sequence"/>
</dbReference>
<accession>A0AAW0SBF1</accession>
<evidence type="ECO:0000259" key="2">
    <source>
        <dbReference type="Pfam" id="PF01833"/>
    </source>
</evidence>
<dbReference type="AlphaFoldDB" id="A0AAW0SBF1"/>
<dbReference type="Gene3D" id="2.60.40.10">
    <property type="entry name" value="Immunoglobulins"/>
    <property type="match status" value="1"/>
</dbReference>
<dbReference type="PANTHER" id="PTHR46769">
    <property type="entry name" value="POLYCYSTIC KIDNEY AND HEPATIC DISEASE 1 (AUTOSOMAL RECESSIVE)-LIKE 1"/>
    <property type="match status" value="1"/>
</dbReference>
<evidence type="ECO:0000256" key="1">
    <source>
        <dbReference type="ARBA" id="ARBA00022729"/>
    </source>
</evidence>
<dbReference type="SUPFAM" id="SSF81296">
    <property type="entry name" value="E set domains"/>
    <property type="match status" value="1"/>
</dbReference>
<dbReference type="Pfam" id="PF01833">
    <property type="entry name" value="TIG"/>
    <property type="match status" value="1"/>
</dbReference>
<name>A0AAW0SBF1_SCYPA</name>
<reference evidence="3 4" key="1">
    <citation type="submission" date="2023-03" db="EMBL/GenBank/DDBJ databases">
        <title>High-quality genome of Scylla paramamosain provides insights in environmental adaptation.</title>
        <authorList>
            <person name="Zhang L."/>
        </authorList>
    </citation>
    <scope>NUCLEOTIDE SEQUENCE [LARGE SCALE GENOMIC DNA]</scope>
    <source>
        <strain evidence="3">LZ_2023a</strain>
        <tissue evidence="3">Muscle</tissue>
    </source>
</reference>
<proteinExistence type="predicted"/>
<keyword evidence="4" id="KW-1185">Reference proteome</keyword>